<keyword evidence="3" id="KW-1185">Reference proteome</keyword>
<evidence type="ECO:0000313" key="2">
    <source>
        <dbReference type="EMBL" id="MCO8272931.1"/>
    </source>
</evidence>
<reference evidence="2 3" key="1">
    <citation type="submission" date="2022-06" db="EMBL/GenBank/DDBJ databases">
        <title>New Species of the Genus Actinoplanes, ActinopZanes ferrugineus.</title>
        <authorList>
            <person name="Ding P."/>
        </authorList>
    </citation>
    <scope>NUCLEOTIDE SEQUENCE [LARGE SCALE GENOMIC DNA]</scope>
    <source>
        <strain evidence="2 3">TRM88003</strain>
    </source>
</reference>
<proteinExistence type="predicted"/>
<evidence type="ECO:0000313" key="3">
    <source>
        <dbReference type="Proteomes" id="UP001523369"/>
    </source>
</evidence>
<dbReference type="RefSeq" id="WP_253239013.1">
    <property type="nucleotide sequence ID" value="NZ_JAMYJR010000021.1"/>
</dbReference>
<name>A0ABT1DS75_9ACTN</name>
<protein>
    <submittedName>
        <fullName evidence="2">Uncharacterized protein</fullName>
    </submittedName>
</protein>
<accession>A0ABT1DS75</accession>
<sequence length="144" mass="16474">MVDRWQPGGRGRTRSNLNERQRDNLQAVDDGRSSSLDLATLKALVSAAGLSDGLRRAVRPDAGIYKPLDRLAHVEYWERQKSDLDQAMRRVGQENLHGLRDDLDLYEKIRNTMAGLLDVLRDMNTPQHDVDQLARAIEERLDRD</sequence>
<organism evidence="2 3">
    <name type="scientific">Paractinoplanes aksuensis</name>
    <dbReference type="NCBI Taxonomy" id="2939490"/>
    <lineage>
        <taxon>Bacteria</taxon>
        <taxon>Bacillati</taxon>
        <taxon>Actinomycetota</taxon>
        <taxon>Actinomycetes</taxon>
        <taxon>Micromonosporales</taxon>
        <taxon>Micromonosporaceae</taxon>
        <taxon>Paractinoplanes</taxon>
    </lineage>
</organism>
<evidence type="ECO:0000256" key="1">
    <source>
        <dbReference type="SAM" id="MobiDB-lite"/>
    </source>
</evidence>
<gene>
    <name evidence="2" type="ORF">M1L60_20250</name>
</gene>
<comment type="caution">
    <text evidence="2">The sequence shown here is derived from an EMBL/GenBank/DDBJ whole genome shotgun (WGS) entry which is preliminary data.</text>
</comment>
<dbReference type="Proteomes" id="UP001523369">
    <property type="component" value="Unassembled WGS sequence"/>
</dbReference>
<dbReference type="EMBL" id="JAMYJR010000021">
    <property type="protein sequence ID" value="MCO8272931.1"/>
    <property type="molecule type" value="Genomic_DNA"/>
</dbReference>
<feature type="region of interest" description="Disordered" evidence="1">
    <location>
        <begin position="1"/>
        <end position="31"/>
    </location>
</feature>